<dbReference type="PhylomeDB" id="B8MVF6"/>
<keyword evidence="3" id="KW-1185">Reference proteome</keyword>
<reference evidence="3" key="1">
    <citation type="journal article" date="2015" name="Genome Announc.">
        <title>Genome sequence of the AIDS-associated pathogen Penicillium marneffei (ATCC18224) and its near taxonomic relative Talaromyces stipitatus (ATCC10500).</title>
        <authorList>
            <person name="Nierman W.C."/>
            <person name="Fedorova-Abrams N.D."/>
            <person name="Andrianopoulos A."/>
        </authorList>
    </citation>
    <scope>NUCLEOTIDE SEQUENCE [LARGE SCALE GENOMIC DNA]</scope>
    <source>
        <strain evidence="3">ATCC 10500 / CBS 375.48 / QM 6759 / NRRL 1006</strain>
    </source>
</reference>
<dbReference type="eggNOG" id="KOG1840">
    <property type="taxonomic scope" value="Eukaryota"/>
</dbReference>
<dbReference type="OMA" id="TSASFHM"/>
<dbReference type="Pfam" id="PF25000">
    <property type="entry name" value="DUF7779"/>
    <property type="match status" value="1"/>
</dbReference>
<proteinExistence type="predicted"/>
<evidence type="ECO:0000313" key="3">
    <source>
        <dbReference type="Proteomes" id="UP000001745"/>
    </source>
</evidence>
<dbReference type="Gene3D" id="1.25.40.10">
    <property type="entry name" value="Tetratricopeptide repeat domain"/>
    <property type="match status" value="1"/>
</dbReference>
<evidence type="ECO:0000259" key="1">
    <source>
        <dbReference type="Pfam" id="PF25000"/>
    </source>
</evidence>
<dbReference type="InParanoid" id="B8MVF6"/>
<dbReference type="OrthoDB" id="4223291at2759"/>
<dbReference type="EMBL" id="EQ962663">
    <property type="protein sequence ID" value="EED11465.1"/>
    <property type="molecule type" value="Genomic_DNA"/>
</dbReference>
<dbReference type="InterPro" id="IPR056681">
    <property type="entry name" value="DUF7779"/>
</dbReference>
<sequence length="357" mass="40859">MTFKKSKPLRIELSSLRSQSSGDGFNRSLSEAYPVLLKRPSGSVLKDMVRECIPLAIAQAGAYISNRSPRMTVSSYLELFQQSETNQEHLLNYDEAHDLRRDQSGRYPVIMTWQISFDQIHHIYPKATDLLALMSMFDRQGIPEELVSEGIDQLQFEDTMALLISFSLIQVEIGGRLFELHRLVQLSVQQWLKKQGWLYQLVKQSLRVMEAVFPSGDYQTSASFHMLLPHFKEMIYFTKKLDDNDQLNMASIASRCGWHLYLMGKYEEAEAIHRRAVTIHEKVLGAEHPDTLVSVSHLGSVLQSQGQYEEAEVMHRRAFASREKVLGTEHPDTLASISHLNSVLYRQGKCEEAKAMH</sequence>
<evidence type="ECO:0000313" key="2">
    <source>
        <dbReference type="EMBL" id="EED11465.1"/>
    </source>
</evidence>
<dbReference type="PANTHER" id="PTHR46082:SF6">
    <property type="entry name" value="AAA+ ATPASE DOMAIN-CONTAINING PROTEIN-RELATED"/>
    <property type="match status" value="1"/>
</dbReference>
<dbReference type="RefSeq" id="XP_002488781.1">
    <property type="nucleotide sequence ID" value="XM_002488736.1"/>
</dbReference>
<dbReference type="GeneID" id="8103284"/>
<dbReference type="AlphaFoldDB" id="B8MVF6"/>
<dbReference type="InterPro" id="IPR011990">
    <property type="entry name" value="TPR-like_helical_dom_sf"/>
</dbReference>
<protein>
    <submittedName>
        <fullName evidence="2">Kinesin, putative</fullName>
    </submittedName>
</protein>
<dbReference type="SUPFAM" id="SSF48452">
    <property type="entry name" value="TPR-like"/>
    <property type="match status" value="1"/>
</dbReference>
<gene>
    <name evidence="2" type="ORF">TSTA_007550</name>
</gene>
<organism evidence="2 3">
    <name type="scientific">Talaromyces stipitatus (strain ATCC 10500 / CBS 375.48 / QM 6759 / NRRL 1006)</name>
    <name type="common">Penicillium stipitatum</name>
    <dbReference type="NCBI Taxonomy" id="441959"/>
    <lineage>
        <taxon>Eukaryota</taxon>
        <taxon>Fungi</taxon>
        <taxon>Dikarya</taxon>
        <taxon>Ascomycota</taxon>
        <taxon>Pezizomycotina</taxon>
        <taxon>Eurotiomycetes</taxon>
        <taxon>Eurotiomycetidae</taxon>
        <taxon>Eurotiales</taxon>
        <taxon>Trichocomaceae</taxon>
        <taxon>Talaromyces</taxon>
        <taxon>Talaromyces sect. Talaromyces</taxon>
    </lineage>
</organism>
<accession>B8MVF6</accession>
<dbReference type="VEuPathDB" id="FungiDB:TSTA_007550"/>
<dbReference type="Proteomes" id="UP000001745">
    <property type="component" value="Unassembled WGS sequence"/>
</dbReference>
<dbReference type="Pfam" id="PF13424">
    <property type="entry name" value="TPR_12"/>
    <property type="match status" value="1"/>
</dbReference>
<dbReference type="HOGENOM" id="CLU_841992_0_0_1"/>
<dbReference type="PANTHER" id="PTHR46082">
    <property type="entry name" value="ATP/GTP-BINDING PROTEIN-RELATED"/>
    <property type="match status" value="1"/>
</dbReference>
<feature type="domain" description="DUF7779" evidence="1">
    <location>
        <begin position="121"/>
        <end position="194"/>
    </location>
</feature>
<name>B8MVF6_TALSN</name>
<dbReference type="InterPro" id="IPR053137">
    <property type="entry name" value="NLR-like"/>
</dbReference>
<dbReference type="STRING" id="441959.B8MVF6"/>